<dbReference type="OrthoDB" id="2015116at2759"/>
<evidence type="ECO:0000313" key="11">
    <source>
        <dbReference type="Ensembl" id="ENSELUP00000012289.3"/>
    </source>
</evidence>
<keyword evidence="12" id="KW-1185">Reference proteome</keyword>
<sequence length="733" mass="80939">MSKYLKLCIPRVFLICYSLFMANCDLPWTNENYAYRPADDHHVSGGNAFLALRSCHQVLRGESGEFFSPDYMCSNPPLWCNWTIQVDPGKRVYLHLEDFTPADACPGKLDQIHLDEPMGVAGGHSILEKCWSQASYVSLSSTLHVVLLIGGNPSPAHRGFYGRYKALEPPVTYYANAGATEEPMMTKPTIRKPKPLPVPIGFARFSPTNGGGSREAISFQLPTPPAQAKPEVLFVDFFHQIPPSVANELPSEEPVVEEGTSTFSPVQGEDWNRGISDETEEIESKTDGQSTEDDWNVMNLGGDLVSRNSDVLSTPSSPGVVTHRGTSRSVRKTTLNRTEQTQSLNPRPLSPNTSTMRRNVDAQSQGTTGTAKQHVPPTVSNMFYTKDMNDRDGVAGNQEWQNITADASTATSYTPSPIEARDPFDHFPNMVEPFSKRRYEKVRNHSEVPHLPGVNLTTEEDWNHIAKTLLISVKSLMNQQFKMVYTDVLSCKRIKRLNAGVLYIFWLHTGDGPTRTTAHWNPHQVLKELLNREVSPSNSSARSVVISVSAVDVNECSTQLTLCDVNADCVNRFGSYECHCHPGYRDMSPLGSGGTLCVNTTGTGHYSYSSAQMGDLIIGIYVVCFLVSFLILLLCAAGVLYLRRHQGAFAISCWRSGLPPIPPPDYKRNNGGNGDGSISTHPELPPPPPPPIRRPKEGWVHPQDCCPSVDLPLLRFSPLRPLDGHNKPEGGKL</sequence>
<reference evidence="11" key="3">
    <citation type="submission" date="2025-08" db="UniProtKB">
        <authorList>
            <consortium name="Ensembl"/>
        </authorList>
    </citation>
    <scope>IDENTIFICATION</scope>
</reference>
<feature type="domain" description="EGF-like" evidence="10">
    <location>
        <begin position="552"/>
        <end position="590"/>
    </location>
</feature>
<dbReference type="RefSeq" id="XP_010887577.1">
    <property type="nucleotide sequence ID" value="XM_010889275.3"/>
</dbReference>
<keyword evidence="3" id="KW-0677">Repeat</keyword>
<dbReference type="PROSITE" id="PS01187">
    <property type="entry name" value="EGF_CA"/>
    <property type="match status" value="1"/>
</dbReference>
<protein>
    <recommendedName>
        <fullName evidence="13">CUB domain-containing protein</fullName>
    </recommendedName>
</protein>
<feature type="transmembrane region" description="Helical" evidence="7">
    <location>
        <begin position="616"/>
        <end position="642"/>
    </location>
</feature>
<evidence type="ECO:0000256" key="3">
    <source>
        <dbReference type="ARBA" id="ARBA00022737"/>
    </source>
</evidence>
<dbReference type="Proteomes" id="UP000265140">
    <property type="component" value="Chromosome 9"/>
</dbReference>
<dbReference type="Bgee" id="ENSELUG00000012525">
    <property type="expression patterns" value="Expressed in ovary and 13 other cell types or tissues"/>
</dbReference>
<dbReference type="GeneID" id="105021531"/>
<feature type="signal peptide" evidence="8">
    <location>
        <begin position="1"/>
        <end position="24"/>
    </location>
</feature>
<evidence type="ECO:0000256" key="6">
    <source>
        <dbReference type="SAM" id="MobiDB-lite"/>
    </source>
</evidence>
<keyword evidence="4" id="KW-1015">Disulfide bond</keyword>
<dbReference type="GO" id="GO:0030855">
    <property type="term" value="P:epithelial cell differentiation"/>
    <property type="evidence" value="ECO:0007669"/>
    <property type="project" value="UniProtKB-ARBA"/>
</dbReference>
<dbReference type="InterPro" id="IPR001881">
    <property type="entry name" value="EGF-like_Ca-bd_dom"/>
</dbReference>
<evidence type="ECO:0000313" key="12">
    <source>
        <dbReference type="Proteomes" id="UP000265140"/>
    </source>
</evidence>
<dbReference type="InterPro" id="IPR000742">
    <property type="entry name" value="EGF"/>
</dbReference>
<evidence type="ECO:0008006" key="13">
    <source>
        <dbReference type="Google" id="ProtNLM"/>
    </source>
</evidence>
<evidence type="ECO:0000256" key="7">
    <source>
        <dbReference type="SAM" id="Phobius"/>
    </source>
</evidence>
<name>A0A3P8Y8Z4_ESOLU</name>
<feature type="region of interest" description="Disordered" evidence="6">
    <location>
        <begin position="664"/>
        <end position="699"/>
    </location>
</feature>
<dbReference type="GeneTree" id="ENSGT01110000267375"/>
<dbReference type="OMA" id="HAEEDAH"/>
<dbReference type="SUPFAM" id="SSF49854">
    <property type="entry name" value="Spermadhesin, CUB domain"/>
    <property type="match status" value="1"/>
</dbReference>
<keyword evidence="7" id="KW-0472">Membrane</keyword>
<feature type="compositionally biased region" description="Pro residues" evidence="6">
    <location>
        <begin position="683"/>
        <end position="692"/>
    </location>
</feature>
<dbReference type="SMART" id="SM00179">
    <property type="entry name" value="EGF_CA"/>
    <property type="match status" value="1"/>
</dbReference>
<comment type="caution">
    <text evidence="5">Lacks conserved residue(s) required for the propagation of feature annotation.</text>
</comment>
<dbReference type="InterPro" id="IPR000152">
    <property type="entry name" value="EGF-type_Asp/Asn_hydroxyl_site"/>
</dbReference>
<reference evidence="11" key="4">
    <citation type="submission" date="2025-09" db="UniProtKB">
        <authorList>
            <consortium name="Ensembl"/>
        </authorList>
    </citation>
    <scope>IDENTIFICATION</scope>
</reference>
<dbReference type="Gene3D" id="2.10.25.10">
    <property type="entry name" value="Laminin"/>
    <property type="match status" value="1"/>
</dbReference>
<evidence type="ECO:0000259" key="9">
    <source>
        <dbReference type="PROSITE" id="PS01180"/>
    </source>
</evidence>
<evidence type="ECO:0000256" key="1">
    <source>
        <dbReference type="ARBA" id="ARBA00022536"/>
    </source>
</evidence>
<feature type="compositionally biased region" description="Polar residues" evidence="6">
    <location>
        <begin position="307"/>
        <end position="319"/>
    </location>
</feature>
<dbReference type="InterPro" id="IPR049883">
    <property type="entry name" value="NOTCH1_EGF-like"/>
</dbReference>
<dbReference type="SUPFAM" id="SSF57196">
    <property type="entry name" value="EGF/Laminin"/>
    <property type="match status" value="1"/>
</dbReference>
<dbReference type="GO" id="GO:0005509">
    <property type="term" value="F:calcium ion binding"/>
    <property type="evidence" value="ECO:0007669"/>
    <property type="project" value="InterPro"/>
</dbReference>
<feature type="compositionally biased region" description="Polar residues" evidence="6">
    <location>
        <begin position="332"/>
        <end position="371"/>
    </location>
</feature>
<dbReference type="Ensembl" id="ENSELUT00000020555.3">
    <property type="protein sequence ID" value="ENSELUP00000012289.3"/>
    <property type="gene ID" value="ENSELUG00000012525.3"/>
</dbReference>
<dbReference type="InterPro" id="IPR018097">
    <property type="entry name" value="EGF_Ca-bd_CS"/>
</dbReference>
<evidence type="ECO:0000256" key="8">
    <source>
        <dbReference type="SAM" id="SignalP"/>
    </source>
</evidence>
<keyword evidence="2 8" id="KW-0732">Signal</keyword>
<dbReference type="Pfam" id="PF00431">
    <property type="entry name" value="CUB"/>
    <property type="match status" value="1"/>
</dbReference>
<dbReference type="InterPro" id="IPR035914">
    <property type="entry name" value="Sperma_CUB_dom_sf"/>
</dbReference>
<keyword evidence="1 5" id="KW-0245">EGF-like domain</keyword>
<dbReference type="SMART" id="SM00042">
    <property type="entry name" value="CUB"/>
    <property type="match status" value="1"/>
</dbReference>
<dbReference type="InterPro" id="IPR000859">
    <property type="entry name" value="CUB_dom"/>
</dbReference>
<evidence type="ECO:0000256" key="5">
    <source>
        <dbReference type="PROSITE-ProRule" id="PRU00076"/>
    </source>
</evidence>
<dbReference type="PROSITE" id="PS01180">
    <property type="entry name" value="CUB"/>
    <property type="match status" value="1"/>
</dbReference>
<organism evidence="11 12">
    <name type="scientific">Esox lucius</name>
    <name type="common">Northern pike</name>
    <dbReference type="NCBI Taxonomy" id="8010"/>
    <lineage>
        <taxon>Eukaryota</taxon>
        <taxon>Metazoa</taxon>
        <taxon>Chordata</taxon>
        <taxon>Craniata</taxon>
        <taxon>Vertebrata</taxon>
        <taxon>Euteleostomi</taxon>
        <taxon>Actinopterygii</taxon>
        <taxon>Neopterygii</taxon>
        <taxon>Teleostei</taxon>
        <taxon>Protacanthopterygii</taxon>
        <taxon>Esociformes</taxon>
        <taxon>Esocidae</taxon>
        <taxon>Esox</taxon>
    </lineage>
</organism>
<feature type="region of interest" description="Disordered" evidence="6">
    <location>
        <begin position="307"/>
        <end position="376"/>
    </location>
</feature>
<proteinExistence type="predicted"/>
<feature type="chain" id="PRO_5044208653" description="CUB domain-containing protein" evidence="8">
    <location>
        <begin position="25"/>
        <end position="733"/>
    </location>
</feature>
<dbReference type="Gene3D" id="2.60.120.290">
    <property type="entry name" value="Spermadhesin, CUB domain"/>
    <property type="match status" value="1"/>
</dbReference>
<dbReference type="PROSITE" id="PS50026">
    <property type="entry name" value="EGF_3"/>
    <property type="match status" value="1"/>
</dbReference>
<dbReference type="InParanoid" id="A0A3P8Y8Z4"/>
<evidence type="ECO:0000256" key="2">
    <source>
        <dbReference type="ARBA" id="ARBA00022729"/>
    </source>
</evidence>
<evidence type="ECO:0000256" key="4">
    <source>
        <dbReference type="ARBA" id="ARBA00023157"/>
    </source>
</evidence>
<reference evidence="11" key="2">
    <citation type="submission" date="2020-02" db="EMBL/GenBank/DDBJ databases">
        <title>Esox lucius (northern pike) genome, fEsoLuc1, primary haplotype.</title>
        <authorList>
            <person name="Myers G."/>
            <person name="Karagic N."/>
            <person name="Meyer A."/>
            <person name="Pippel M."/>
            <person name="Reichard M."/>
            <person name="Winkler S."/>
            <person name="Tracey A."/>
            <person name="Sims Y."/>
            <person name="Howe K."/>
            <person name="Rhie A."/>
            <person name="Formenti G."/>
            <person name="Durbin R."/>
            <person name="Fedrigo O."/>
            <person name="Jarvis E.D."/>
        </authorList>
    </citation>
    <scope>NUCLEOTIDE SEQUENCE [LARGE SCALE GENOMIC DNA]</scope>
</reference>
<dbReference type="AlphaFoldDB" id="A0A3P8Y8Z4"/>
<dbReference type="Pfam" id="PF07645">
    <property type="entry name" value="EGF_CA"/>
    <property type="match status" value="1"/>
</dbReference>
<keyword evidence="7" id="KW-0812">Transmembrane</keyword>
<dbReference type="PROSITE" id="PS00010">
    <property type="entry name" value="ASX_HYDROXYL"/>
    <property type="match status" value="1"/>
</dbReference>
<dbReference type="FunFam" id="2.10.25.10:FF:000038">
    <property type="entry name" value="Fibrillin 2"/>
    <property type="match status" value="1"/>
</dbReference>
<feature type="domain" description="CUB" evidence="9">
    <location>
        <begin position="55"/>
        <end position="167"/>
    </location>
</feature>
<accession>A0A3P8Y8Z4</accession>
<keyword evidence="7" id="KW-1133">Transmembrane helix</keyword>
<dbReference type="CDD" id="cd00054">
    <property type="entry name" value="EGF_CA"/>
    <property type="match status" value="1"/>
</dbReference>
<evidence type="ECO:0000259" key="10">
    <source>
        <dbReference type="PROSITE" id="PS50026"/>
    </source>
</evidence>
<dbReference type="STRING" id="8010.ENSELUP00000012289"/>
<reference evidence="12" key="1">
    <citation type="journal article" date="2014" name="PLoS ONE">
        <title>The genome and linkage map of the northern pike (Esox lucius): conserved synteny revealed between the salmonid sister group and the Neoteleostei.</title>
        <authorList>
            <person name="Rondeau E.B."/>
            <person name="Minkley D.R."/>
            <person name="Leong J.S."/>
            <person name="Messmer A.M."/>
            <person name="Jantzen J.R."/>
            <person name="von Schalburg K.R."/>
            <person name="Lemon C."/>
            <person name="Bird N.H."/>
            <person name="Koop B.F."/>
        </authorList>
    </citation>
    <scope>NUCLEOTIDE SEQUENCE</scope>
</reference>
<dbReference type="SMART" id="SM00181">
    <property type="entry name" value="EGF"/>
    <property type="match status" value="1"/>
</dbReference>